<dbReference type="GO" id="GO:0004519">
    <property type="term" value="F:endonuclease activity"/>
    <property type="evidence" value="ECO:0007669"/>
    <property type="project" value="InterPro"/>
</dbReference>
<comment type="caution">
    <text evidence="2">The sequence shown here is derived from an EMBL/GenBank/DDBJ whole genome shotgun (WGS) entry which is preliminary data.</text>
</comment>
<dbReference type="Proteomes" id="UP001206128">
    <property type="component" value="Unassembled WGS sequence"/>
</dbReference>
<organism evidence="2 3">
    <name type="scientific">Goodfellowiella coeruleoviolacea</name>
    <dbReference type="NCBI Taxonomy" id="334858"/>
    <lineage>
        <taxon>Bacteria</taxon>
        <taxon>Bacillati</taxon>
        <taxon>Actinomycetota</taxon>
        <taxon>Actinomycetes</taxon>
        <taxon>Pseudonocardiales</taxon>
        <taxon>Pseudonocardiaceae</taxon>
        <taxon>Goodfellowiella</taxon>
    </lineage>
</organism>
<dbReference type="EMBL" id="JAMTCK010000016">
    <property type="protein sequence ID" value="MCP2168879.1"/>
    <property type="molecule type" value="Genomic_DNA"/>
</dbReference>
<proteinExistence type="predicted"/>
<feature type="domain" description="Bacterial EndoU nuclease" evidence="1">
    <location>
        <begin position="126"/>
        <end position="247"/>
    </location>
</feature>
<name>A0AAE3GKG1_9PSEU</name>
<dbReference type="InterPro" id="IPR029501">
    <property type="entry name" value="EndoU_bac"/>
</dbReference>
<evidence type="ECO:0000313" key="3">
    <source>
        <dbReference type="Proteomes" id="UP001206128"/>
    </source>
</evidence>
<sequence>MPGQSSLFQQIADVCACAVDLVGQIEHLLGNVLDLVNEIVLLLTSASQGTRQSDVDTAIARFCHAQERMPALLACCRTGTQYVERWINRALGMTLTGQPVYPLPADVPVPAPFALPKYPLLPRLDRHLFQGHRRGWLLTGLHHVQDGMLPDGIRLERRSVSDSNGVYAAEARRLLPNGRIIEKRFATFFPEHWEREEVAHAIRVAFSCRRRPTPRGEQDSLPRAAWEGYYRDVLIRGYVSPGMDAMTATFADVRTAWPVGGSSEGSGR</sequence>
<dbReference type="RefSeq" id="WP_253777143.1">
    <property type="nucleotide sequence ID" value="NZ_JAMTCK010000016.1"/>
</dbReference>
<keyword evidence="3" id="KW-1185">Reference proteome</keyword>
<gene>
    <name evidence="2" type="ORF">LX83_005759</name>
</gene>
<evidence type="ECO:0000313" key="2">
    <source>
        <dbReference type="EMBL" id="MCP2168879.1"/>
    </source>
</evidence>
<protein>
    <submittedName>
        <fullName evidence="2">EndoU nuclease</fullName>
    </submittedName>
</protein>
<dbReference type="Pfam" id="PF14436">
    <property type="entry name" value="EndoU_bacteria"/>
    <property type="match status" value="1"/>
</dbReference>
<reference evidence="2" key="1">
    <citation type="submission" date="2022-06" db="EMBL/GenBank/DDBJ databases">
        <title>Genomic Encyclopedia of Archaeal and Bacterial Type Strains, Phase II (KMG-II): from individual species to whole genera.</title>
        <authorList>
            <person name="Goeker M."/>
        </authorList>
    </citation>
    <scope>NUCLEOTIDE SEQUENCE</scope>
    <source>
        <strain evidence="2">DSM 43935</strain>
    </source>
</reference>
<dbReference type="AlphaFoldDB" id="A0AAE3GKG1"/>
<accession>A0AAE3GKG1</accession>
<evidence type="ECO:0000259" key="1">
    <source>
        <dbReference type="Pfam" id="PF14436"/>
    </source>
</evidence>